<evidence type="ECO:0000313" key="1">
    <source>
        <dbReference type="EMBL" id="KAL2636220.1"/>
    </source>
</evidence>
<sequence>MRSFVRNKDEGCQNFISGRHIERQGGANASETIANAERRRRRKCRVSRGTEGKRENPVGAPFCWEGKGWKIGFEETRSFYSVTWCTYRPPRRG</sequence>
<keyword evidence="2" id="KW-1185">Reference proteome</keyword>
<dbReference type="Proteomes" id="UP001605036">
    <property type="component" value="Unassembled WGS sequence"/>
</dbReference>
<reference evidence="1 2" key="1">
    <citation type="submission" date="2024-09" db="EMBL/GenBank/DDBJ databases">
        <title>Chromosome-scale assembly of Riccia fluitans.</title>
        <authorList>
            <person name="Paukszto L."/>
            <person name="Sawicki J."/>
            <person name="Karawczyk K."/>
            <person name="Piernik-Szablinska J."/>
            <person name="Szczecinska M."/>
            <person name="Mazdziarz M."/>
        </authorList>
    </citation>
    <scope>NUCLEOTIDE SEQUENCE [LARGE SCALE GENOMIC DNA]</scope>
    <source>
        <strain evidence="1">Rf_01</strain>
        <tissue evidence="1">Aerial parts of the thallus</tissue>
    </source>
</reference>
<gene>
    <name evidence="1" type="ORF">R1flu_007699</name>
</gene>
<evidence type="ECO:0000313" key="2">
    <source>
        <dbReference type="Proteomes" id="UP001605036"/>
    </source>
</evidence>
<comment type="caution">
    <text evidence="1">The sequence shown here is derived from an EMBL/GenBank/DDBJ whole genome shotgun (WGS) entry which is preliminary data.</text>
</comment>
<organism evidence="1 2">
    <name type="scientific">Riccia fluitans</name>
    <dbReference type="NCBI Taxonomy" id="41844"/>
    <lineage>
        <taxon>Eukaryota</taxon>
        <taxon>Viridiplantae</taxon>
        <taxon>Streptophyta</taxon>
        <taxon>Embryophyta</taxon>
        <taxon>Marchantiophyta</taxon>
        <taxon>Marchantiopsida</taxon>
        <taxon>Marchantiidae</taxon>
        <taxon>Marchantiales</taxon>
        <taxon>Ricciaceae</taxon>
        <taxon>Riccia</taxon>
    </lineage>
</organism>
<accession>A0ABD1Z0G9</accession>
<dbReference type="AlphaFoldDB" id="A0ABD1Z0G9"/>
<name>A0ABD1Z0G9_9MARC</name>
<dbReference type="EMBL" id="JBHFFA010000003">
    <property type="protein sequence ID" value="KAL2636220.1"/>
    <property type="molecule type" value="Genomic_DNA"/>
</dbReference>
<proteinExistence type="predicted"/>
<protein>
    <submittedName>
        <fullName evidence="1">Uncharacterized protein</fullName>
    </submittedName>
</protein>